<dbReference type="AlphaFoldDB" id="A0A7X0IUN6"/>
<accession>A0A7X0IUN6</accession>
<proteinExistence type="predicted"/>
<feature type="compositionally biased region" description="Basic and acidic residues" evidence="1">
    <location>
        <begin position="1"/>
        <end position="10"/>
    </location>
</feature>
<feature type="region of interest" description="Disordered" evidence="1">
    <location>
        <begin position="1"/>
        <end position="25"/>
    </location>
</feature>
<protein>
    <submittedName>
        <fullName evidence="2">Uncharacterized protein</fullName>
    </submittedName>
</protein>
<dbReference type="EMBL" id="JACHBG010000010">
    <property type="protein sequence ID" value="MBB6486957.1"/>
    <property type="molecule type" value="Genomic_DNA"/>
</dbReference>
<evidence type="ECO:0000256" key="1">
    <source>
        <dbReference type="SAM" id="MobiDB-lite"/>
    </source>
</evidence>
<evidence type="ECO:0000313" key="3">
    <source>
        <dbReference type="Proteomes" id="UP000565576"/>
    </source>
</evidence>
<sequence length="65" mass="7341">MGHRLMEPNKVHQVTKGPISRGGWIDRGMMSELTETRKKVRPACLPPTMLIQGTSRILLPTMIEN</sequence>
<reference evidence="2 3" key="1">
    <citation type="submission" date="2020-08" db="EMBL/GenBank/DDBJ databases">
        <title>Genomic Encyclopedia of Type Strains, Phase IV (KMG-V): Genome sequencing to study the core and pangenomes of soil and plant-associated prokaryotes.</title>
        <authorList>
            <person name="Whitman W."/>
        </authorList>
    </citation>
    <scope>NUCLEOTIDE SEQUENCE [LARGE SCALE GENOMIC DNA]</scope>
    <source>
        <strain evidence="2 3">SEMIA 4060</strain>
    </source>
</reference>
<comment type="caution">
    <text evidence="2">The sequence shown here is derived from an EMBL/GenBank/DDBJ whole genome shotgun (WGS) entry which is preliminary data.</text>
</comment>
<gene>
    <name evidence="2" type="ORF">GGD46_004256</name>
</gene>
<name>A0A7X0IUN6_9HYPH</name>
<evidence type="ECO:0000313" key="2">
    <source>
        <dbReference type="EMBL" id="MBB6486957.1"/>
    </source>
</evidence>
<dbReference type="Proteomes" id="UP000565576">
    <property type="component" value="Unassembled WGS sequence"/>
</dbReference>
<organism evidence="2 3">
    <name type="scientific">Rhizobium lusitanum</name>
    <dbReference type="NCBI Taxonomy" id="293958"/>
    <lineage>
        <taxon>Bacteria</taxon>
        <taxon>Pseudomonadati</taxon>
        <taxon>Pseudomonadota</taxon>
        <taxon>Alphaproteobacteria</taxon>
        <taxon>Hyphomicrobiales</taxon>
        <taxon>Rhizobiaceae</taxon>
        <taxon>Rhizobium/Agrobacterium group</taxon>
        <taxon>Rhizobium</taxon>
    </lineage>
</organism>